<dbReference type="RefSeq" id="WP_296938479.1">
    <property type="nucleotide sequence ID" value="NZ_LT599032.1"/>
</dbReference>
<sequence>MDTEELSKRYMEKYNELAKKFEELEISNLVETLNNAISRSDMAKTNELYDKVLEWNAKVEKLSGAKIALDIQFSYLRLPSPALFGVTFDGEEKIWKFNT</sequence>
<name>A0A212IYU0_9BACT</name>
<evidence type="ECO:0000313" key="1">
    <source>
        <dbReference type="EMBL" id="SBV92340.1"/>
    </source>
</evidence>
<gene>
    <name evidence="1" type="ORF">KL86DYS1_10585</name>
</gene>
<organism evidence="1">
    <name type="scientific">uncultured Dysgonomonas sp</name>
    <dbReference type="NCBI Taxonomy" id="206096"/>
    <lineage>
        <taxon>Bacteria</taxon>
        <taxon>Pseudomonadati</taxon>
        <taxon>Bacteroidota</taxon>
        <taxon>Bacteroidia</taxon>
        <taxon>Bacteroidales</taxon>
        <taxon>Dysgonomonadaceae</taxon>
        <taxon>Dysgonomonas</taxon>
        <taxon>environmental samples</taxon>
    </lineage>
</organism>
<dbReference type="AlphaFoldDB" id="A0A212IYU0"/>
<proteinExistence type="predicted"/>
<protein>
    <submittedName>
        <fullName evidence="1">Uncharacterized protein</fullName>
    </submittedName>
</protein>
<dbReference type="EMBL" id="FLUM01000001">
    <property type="protein sequence ID" value="SBV92340.1"/>
    <property type="molecule type" value="Genomic_DNA"/>
</dbReference>
<accession>A0A212IYU0</accession>
<reference evidence="1" key="1">
    <citation type="submission" date="2016-04" db="EMBL/GenBank/DDBJ databases">
        <authorList>
            <person name="Evans L.H."/>
            <person name="Alamgir A."/>
            <person name="Owens N."/>
            <person name="Weber N.D."/>
            <person name="Virtaneva K."/>
            <person name="Barbian K."/>
            <person name="Babar A."/>
            <person name="Rosenke K."/>
        </authorList>
    </citation>
    <scope>NUCLEOTIDE SEQUENCE</scope>
    <source>
        <strain evidence="1">86-1</strain>
    </source>
</reference>